<sequence length="256" mass="28029">MPTQTIFDTSNIVRSLPYKAVSATVDKSFPGVTVDGKKYIKAGTLVAGNGGSIFDDRTKTVVENKTAPEGIVLYDVDLTIENTVSVLYAGEVYKEKVNGGSVDSTITKALPLVKFISWNDTAGSISVGGRNLLNGSKGPFKPDSKPTDFDNYVYYGNETSVYLEQNKKYIISAKTDGNFSDSHNPYADSDNVVLMLFGNGILKIISDSNTGTTGTQFIWDHPTGTYHLRVNTYHKEAIKSVWEVKIEEVKTEKVVK</sequence>
<organism evidence="1 2">
    <name type="scientific">Streptococcus phage CHPC1109</name>
    <dbReference type="NCBI Taxonomy" id="2365027"/>
    <lineage>
        <taxon>Viruses</taxon>
        <taxon>Duplodnaviria</taxon>
        <taxon>Heunggongvirae</taxon>
        <taxon>Uroviricota</taxon>
        <taxon>Caudoviricetes</taxon>
        <taxon>Aliceevansviridae</taxon>
        <taxon>Brussowvirus</taxon>
        <taxon>Brussowvirus CHPC1109</taxon>
    </lineage>
</organism>
<reference evidence="1 2" key="1">
    <citation type="submission" date="2018-09" db="EMBL/GenBank/DDBJ databases">
        <title>A comparative genomics approach for identifying host-range determinants of bacteriophages infecting Streptococcus thermophilus.</title>
        <authorList>
            <person name="Szymczak P."/>
            <person name="Rau M.H."/>
            <person name="Monteiro J.M."/>
            <person name="de Pinho M.G."/>
            <person name="Filipe S.R."/>
            <person name="Vogensen F.K."/>
            <person name="Zeidan A."/>
            <person name="Janzen T."/>
        </authorList>
    </citation>
    <scope>NUCLEOTIDE SEQUENCE [LARGE SCALE GENOMIC DNA]</scope>
</reference>
<protein>
    <submittedName>
        <fullName evidence="1">Major capsid protein</fullName>
    </submittedName>
</protein>
<accession>A0A3G8FCX2</accession>
<dbReference type="Proteomes" id="UP000280734">
    <property type="component" value="Segment"/>
</dbReference>
<dbReference type="EMBL" id="MH937505">
    <property type="protein sequence ID" value="AZF92661.1"/>
    <property type="molecule type" value="Genomic_DNA"/>
</dbReference>
<evidence type="ECO:0000313" key="2">
    <source>
        <dbReference type="Proteomes" id="UP000280734"/>
    </source>
</evidence>
<gene>
    <name evidence="1" type="ORF">CHPC1109_0008</name>
</gene>
<proteinExistence type="predicted"/>
<keyword evidence="2" id="KW-1185">Reference proteome</keyword>
<name>A0A3G8FCX2_9CAUD</name>
<evidence type="ECO:0000313" key="1">
    <source>
        <dbReference type="EMBL" id="AZF92661.1"/>
    </source>
</evidence>